<organism evidence="1 2">
    <name type="scientific">Roridomyces roridus</name>
    <dbReference type="NCBI Taxonomy" id="1738132"/>
    <lineage>
        <taxon>Eukaryota</taxon>
        <taxon>Fungi</taxon>
        <taxon>Dikarya</taxon>
        <taxon>Basidiomycota</taxon>
        <taxon>Agaricomycotina</taxon>
        <taxon>Agaricomycetes</taxon>
        <taxon>Agaricomycetidae</taxon>
        <taxon>Agaricales</taxon>
        <taxon>Marasmiineae</taxon>
        <taxon>Mycenaceae</taxon>
        <taxon>Roridomyces</taxon>
    </lineage>
</organism>
<dbReference type="EMBL" id="JARKIF010000022">
    <property type="protein sequence ID" value="KAJ7616518.1"/>
    <property type="molecule type" value="Genomic_DNA"/>
</dbReference>
<dbReference type="AlphaFoldDB" id="A0AAD7BC91"/>
<name>A0AAD7BC91_9AGAR</name>
<proteinExistence type="predicted"/>
<keyword evidence="2" id="KW-1185">Reference proteome</keyword>
<comment type="caution">
    <text evidence="1">The sequence shown here is derived from an EMBL/GenBank/DDBJ whole genome shotgun (WGS) entry which is preliminary data.</text>
</comment>
<sequence length="429" mass="49744">MIPIPQIKAMHSHSLLASRYVEFALHQDFFAAERYVGIDFLELQEAAFIRPSSGQLCVELGNGRLKPIEVLQITRPWLRVDGVHLDLTQPDLAEMLMAKLTFEDVAMFNADDFYWRPGTTSFVWLPCVATKDCLSACQFSGNCPQGCRLIGRDWYKKLESWWEIPGNRVRDWIAFEYSDIMGPLVFQMYVGLEEDTIRMWMAAQEPYIRQHFPHFLSTEEFDHSPTLHLITKFYLDCSIDAQWDGFTLRGTFMTEEVQGLPAREIYLFLFRPGLASDPPQFAFRIPPDHEKYYWAFDKEGLERLTVDMVESLGLPTPKFSLQLDGRGFNEQDSAFMRDFLAAKGFDPNTRDAATAMGYPLMNFGPLVPETWLQKKIDELEGISEQELEDELNLEDKFEEIPEERFEEMLGEISEEMHMRMPGSWPTRAD</sequence>
<protein>
    <submittedName>
        <fullName evidence="1">Uncharacterized protein</fullName>
    </submittedName>
</protein>
<reference evidence="1" key="1">
    <citation type="submission" date="2023-03" db="EMBL/GenBank/DDBJ databases">
        <title>Massive genome expansion in bonnet fungi (Mycena s.s.) driven by repeated elements and novel gene families across ecological guilds.</title>
        <authorList>
            <consortium name="Lawrence Berkeley National Laboratory"/>
            <person name="Harder C.B."/>
            <person name="Miyauchi S."/>
            <person name="Viragh M."/>
            <person name="Kuo A."/>
            <person name="Thoen E."/>
            <person name="Andreopoulos B."/>
            <person name="Lu D."/>
            <person name="Skrede I."/>
            <person name="Drula E."/>
            <person name="Henrissat B."/>
            <person name="Morin E."/>
            <person name="Kohler A."/>
            <person name="Barry K."/>
            <person name="LaButti K."/>
            <person name="Morin E."/>
            <person name="Salamov A."/>
            <person name="Lipzen A."/>
            <person name="Mereny Z."/>
            <person name="Hegedus B."/>
            <person name="Baldrian P."/>
            <person name="Stursova M."/>
            <person name="Weitz H."/>
            <person name="Taylor A."/>
            <person name="Grigoriev I.V."/>
            <person name="Nagy L.G."/>
            <person name="Martin F."/>
            <person name="Kauserud H."/>
        </authorList>
    </citation>
    <scope>NUCLEOTIDE SEQUENCE</scope>
    <source>
        <strain evidence="1">9284</strain>
    </source>
</reference>
<dbReference type="Proteomes" id="UP001221142">
    <property type="component" value="Unassembled WGS sequence"/>
</dbReference>
<evidence type="ECO:0000313" key="2">
    <source>
        <dbReference type="Proteomes" id="UP001221142"/>
    </source>
</evidence>
<accession>A0AAD7BC91</accession>
<gene>
    <name evidence="1" type="ORF">FB45DRAFT_230036</name>
</gene>
<evidence type="ECO:0000313" key="1">
    <source>
        <dbReference type="EMBL" id="KAJ7616518.1"/>
    </source>
</evidence>